<dbReference type="Proteomes" id="UP000799770">
    <property type="component" value="Unassembled WGS sequence"/>
</dbReference>
<feature type="region of interest" description="Disordered" evidence="1">
    <location>
        <begin position="265"/>
        <end position="323"/>
    </location>
</feature>
<feature type="compositionally biased region" description="Low complexity" evidence="1">
    <location>
        <begin position="387"/>
        <end position="410"/>
    </location>
</feature>
<accession>A0A6A5ZR47</accession>
<feature type="compositionally biased region" description="Low complexity" evidence="1">
    <location>
        <begin position="480"/>
        <end position="515"/>
    </location>
</feature>
<evidence type="ECO:0000313" key="3">
    <source>
        <dbReference type="Proteomes" id="UP000799770"/>
    </source>
</evidence>
<proteinExistence type="predicted"/>
<organism evidence="2 3">
    <name type="scientific">Lophiotrema nucula</name>
    <dbReference type="NCBI Taxonomy" id="690887"/>
    <lineage>
        <taxon>Eukaryota</taxon>
        <taxon>Fungi</taxon>
        <taxon>Dikarya</taxon>
        <taxon>Ascomycota</taxon>
        <taxon>Pezizomycotina</taxon>
        <taxon>Dothideomycetes</taxon>
        <taxon>Pleosporomycetidae</taxon>
        <taxon>Pleosporales</taxon>
        <taxon>Lophiotremataceae</taxon>
        <taxon>Lophiotrema</taxon>
    </lineage>
</organism>
<evidence type="ECO:0000313" key="2">
    <source>
        <dbReference type="EMBL" id="KAF2122162.1"/>
    </source>
</evidence>
<dbReference type="OrthoDB" id="3692269at2759"/>
<gene>
    <name evidence="2" type="ORF">BDV96DRAFT_682157</name>
</gene>
<dbReference type="EMBL" id="ML977311">
    <property type="protein sequence ID" value="KAF2122162.1"/>
    <property type="molecule type" value="Genomic_DNA"/>
</dbReference>
<name>A0A6A5ZR47_9PLEO</name>
<protein>
    <submittedName>
        <fullName evidence="2">Uncharacterized protein</fullName>
    </submittedName>
</protein>
<sequence length="708" mass="79151">MNALPNQQDDDVDFDRLRRLKQEIMSRQYTPFANDVLPISVQAGTMGTKLKIMNHVLDAEAVLDSTVFAPVESFVLLRSLDPEHYEGAFRDMVRFSSRGSQFLLRWRNCESHKKRIGFLDTSAADHLMGNPMFFERELEDEVYVLELEQRAKMHLEKLEQLKKDGEAMYAHMTASTRSPTSSAPQMVVATMTRPDPTLSSMSNLQTARNLEGMNHVPGSALASEQQTASRVPPSDRQLVQPPMDLAQALKSAETAVANGWPQTGLSERVTPVAGKSSIESPTHDMGSGHLLPAIAPPRTSRSMAAANPPLGSGHLGLPAQLPRSGLDLHLGKARMQDANRSYGYGDTPPPSQSYTAYSRSFTLAPMSAYNPSAFQDQALRSRPPTPTSTGQTQYRSSSSTGSTYGQFSSYHHGSNFPNLSTGGTNRSQASPHPGQNSGIGSSSLGKQRQSGGLSASHPSQYTPQQSVRSHQQGVSDAKGQTYHSQSQQRHRSSYTPIQQQRSASLEAQSQQEQQQQRFFYSPYAPTSQQEVVVLAPAPVDPTPKPPVTRWHPVPQRPQPQHPRFVLDLLARFDNCDEIDSNPSPGIRSFTDDELARAKLLADPNVLEYRYREYIAHFPLKPGELENSYYMRLLANFSEPEDDDTGERAQAIRYAKKHWANLWEYKDLDYVKKLVREEARKEAEMKERVKVRDPRYLMKDRNGNWISRP</sequence>
<reference evidence="2" key="1">
    <citation type="journal article" date="2020" name="Stud. Mycol.">
        <title>101 Dothideomycetes genomes: a test case for predicting lifestyles and emergence of pathogens.</title>
        <authorList>
            <person name="Haridas S."/>
            <person name="Albert R."/>
            <person name="Binder M."/>
            <person name="Bloem J."/>
            <person name="Labutti K."/>
            <person name="Salamov A."/>
            <person name="Andreopoulos B."/>
            <person name="Baker S."/>
            <person name="Barry K."/>
            <person name="Bills G."/>
            <person name="Bluhm B."/>
            <person name="Cannon C."/>
            <person name="Castanera R."/>
            <person name="Culley D."/>
            <person name="Daum C."/>
            <person name="Ezra D."/>
            <person name="Gonzalez J."/>
            <person name="Henrissat B."/>
            <person name="Kuo A."/>
            <person name="Liang C."/>
            <person name="Lipzen A."/>
            <person name="Lutzoni F."/>
            <person name="Magnuson J."/>
            <person name="Mondo S."/>
            <person name="Nolan M."/>
            <person name="Ohm R."/>
            <person name="Pangilinan J."/>
            <person name="Park H.-J."/>
            <person name="Ramirez L."/>
            <person name="Alfaro M."/>
            <person name="Sun H."/>
            <person name="Tritt A."/>
            <person name="Yoshinaga Y."/>
            <person name="Zwiers L.-H."/>
            <person name="Turgeon B."/>
            <person name="Goodwin S."/>
            <person name="Spatafora J."/>
            <person name="Crous P."/>
            <person name="Grigoriev I."/>
        </authorList>
    </citation>
    <scope>NUCLEOTIDE SEQUENCE</scope>
    <source>
        <strain evidence="2">CBS 627.86</strain>
    </source>
</reference>
<evidence type="ECO:0000256" key="1">
    <source>
        <dbReference type="SAM" id="MobiDB-lite"/>
    </source>
</evidence>
<feature type="compositionally biased region" description="Polar residues" evidence="1">
    <location>
        <begin position="411"/>
        <end position="474"/>
    </location>
</feature>
<dbReference type="AlphaFoldDB" id="A0A6A5ZR47"/>
<feature type="region of interest" description="Disordered" evidence="1">
    <location>
        <begin position="377"/>
        <end position="515"/>
    </location>
</feature>
<keyword evidence="3" id="KW-1185">Reference proteome</keyword>